<evidence type="ECO:0000313" key="2">
    <source>
        <dbReference type="Proteomes" id="UP000018542"/>
    </source>
</evidence>
<dbReference type="OrthoDB" id="8781266at2"/>
<dbReference type="AlphaFoldDB" id="V5SBZ8"/>
<reference evidence="1 2" key="1">
    <citation type="journal article" date="2014" name="Genome Announc.">
        <title>Complete Genome Sequence of Hyphomicrobium nitrativorans Strain NL23, a Denitrifying Bacterium Isolated from Biofilm of a Methanol-Fed Denitrification System Treating Seawater at the Montreal Biodome.</title>
        <authorList>
            <person name="Martineau C."/>
            <person name="Villeneuve C."/>
            <person name="Mauffrey F."/>
            <person name="Villemur R."/>
        </authorList>
    </citation>
    <scope>NUCLEOTIDE SEQUENCE [LARGE SCALE GENOMIC DNA]</scope>
    <source>
        <strain evidence="1">NL23</strain>
    </source>
</reference>
<dbReference type="NCBIfam" id="TIGR04108">
    <property type="entry name" value="HutX"/>
    <property type="match status" value="1"/>
</dbReference>
<dbReference type="RefSeq" id="WP_023785953.1">
    <property type="nucleotide sequence ID" value="NC_022997.1"/>
</dbReference>
<dbReference type="Proteomes" id="UP000018542">
    <property type="component" value="Chromosome"/>
</dbReference>
<organism evidence="1 2">
    <name type="scientific">Hyphomicrobium nitrativorans NL23</name>
    <dbReference type="NCBI Taxonomy" id="1029756"/>
    <lineage>
        <taxon>Bacteria</taxon>
        <taxon>Pseudomonadati</taxon>
        <taxon>Pseudomonadota</taxon>
        <taxon>Alphaproteobacteria</taxon>
        <taxon>Hyphomicrobiales</taxon>
        <taxon>Hyphomicrobiaceae</taxon>
        <taxon>Hyphomicrobium</taxon>
    </lineage>
</organism>
<dbReference type="SUPFAM" id="SSF144064">
    <property type="entry name" value="Heme iron utilization protein-like"/>
    <property type="match status" value="1"/>
</dbReference>
<dbReference type="PIRSF" id="PIRSF030840">
    <property type="entry name" value="DUF1008"/>
    <property type="match status" value="1"/>
</dbReference>
<dbReference type="Pfam" id="PF06228">
    <property type="entry name" value="ChuX_HutX"/>
    <property type="match status" value="1"/>
</dbReference>
<dbReference type="CDD" id="cd16829">
    <property type="entry name" value="ChuX_HutX-like"/>
    <property type="match status" value="1"/>
</dbReference>
<dbReference type="STRING" id="1029756.W911_02635"/>
<dbReference type="InterPro" id="IPR053733">
    <property type="entry name" value="Heme_Transport_Util_sf"/>
</dbReference>
<evidence type="ECO:0000313" key="1">
    <source>
        <dbReference type="EMBL" id="AHB47555.1"/>
    </source>
</evidence>
<dbReference type="EMBL" id="CP006912">
    <property type="protein sequence ID" value="AHB47555.1"/>
    <property type="molecule type" value="Genomic_DNA"/>
</dbReference>
<accession>V5SBZ8</accession>
<proteinExistence type="predicted"/>
<protein>
    <recommendedName>
        <fullName evidence="3">Heme utilization cystosolic carrier protein HutX</fullName>
    </recommendedName>
</protein>
<dbReference type="InterPro" id="IPR010413">
    <property type="entry name" value="HutX-like"/>
</dbReference>
<dbReference type="KEGG" id="hni:W911_02635"/>
<gene>
    <name evidence="1" type="ORF">W911_02635</name>
</gene>
<evidence type="ECO:0008006" key="3">
    <source>
        <dbReference type="Google" id="ProtNLM"/>
    </source>
</evidence>
<dbReference type="PATRIC" id="fig|1029756.8.peg.558"/>
<dbReference type="HOGENOM" id="CLU_106714_0_0_5"/>
<sequence length="176" mass="19217">MTHAHTATARDLARIALADDPGGILEATATRHGLSLQDTVECLPADMWTRISGTHFVDVMSDVSEWGSVTVISHTKDAILEFEGPVPAGKLGHGFYNLGGGGGLSGHLRADNCKAIVFLRRPFMGKETLSVQFFNGDGEAMFKIFVGRDEDRKLKTDQVERFTRLETRFPETGSAH</sequence>
<keyword evidence="2" id="KW-1185">Reference proteome</keyword>
<dbReference type="Gene3D" id="3.40.1570.10">
    <property type="entry name" value="HemS/ChuS/ChuX like domains"/>
    <property type="match status" value="1"/>
</dbReference>
<name>V5SBZ8_9HYPH</name>